<keyword evidence="1" id="KW-0472">Membrane</keyword>
<dbReference type="RefSeq" id="WP_106286613.1">
    <property type="nucleotide sequence ID" value="NZ_CAWNTC010000090.1"/>
</dbReference>
<comment type="caution">
    <text evidence="2">The sequence shown here is derived from an EMBL/GenBank/DDBJ whole genome shotgun (WGS) entry which is preliminary data.</text>
</comment>
<gene>
    <name evidence="2" type="ORF">C7B64_00020</name>
</gene>
<accession>A0A2T1CAC9</accession>
<dbReference type="Proteomes" id="UP000238762">
    <property type="component" value="Unassembled WGS sequence"/>
</dbReference>
<dbReference type="AlphaFoldDB" id="A0A2T1CAC9"/>
<keyword evidence="3" id="KW-1185">Reference proteome</keyword>
<dbReference type="PANTHER" id="PTHR36716">
    <property type="entry name" value="F3H9.20 PROTEIN"/>
    <property type="match status" value="1"/>
</dbReference>
<organism evidence="2 3">
    <name type="scientific">Merismopedia glauca CCAP 1448/3</name>
    <dbReference type="NCBI Taxonomy" id="1296344"/>
    <lineage>
        <taxon>Bacteria</taxon>
        <taxon>Bacillati</taxon>
        <taxon>Cyanobacteriota</taxon>
        <taxon>Cyanophyceae</taxon>
        <taxon>Synechococcales</taxon>
        <taxon>Merismopediaceae</taxon>
        <taxon>Merismopedia</taxon>
    </lineage>
</organism>
<feature type="transmembrane region" description="Helical" evidence="1">
    <location>
        <begin position="87"/>
        <end position="106"/>
    </location>
</feature>
<proteinExistence type="predicted"/>
<dbReference type="OrthoDB" id="458254at2"/>
<feature type="transmembrane region" description="Helical" evidence="1">
    <location>
        <begin position="118"/>
        <end position="136"/>
    </location>
</feature>
<feature type="transmembrane region" description="Helical" evidence="1">
    <location>
        <begin position="174"/>
        <end position="190"/>
    </location>
</feature>
<evidence type="ECO:0000313" key="3">
    <source>
        <dbReference type="Proteomes" id="UP000238762"/>
    </source>
</evidence>
<evidence type="ECO:0000313" key="2">
    <source>
        <dbReference type="EMBL" id="PSB05230.1"/>
    </source>
</evidence>
<dbReference type="Pfam" id="PF10063">
    <property type="entry name" value="DUF2301"/>
    <property type="match status" value="1"/>
</dbReference>
<sequence length="218" mass="23857">MSEATVYQGQFGEFRIDKSDRLSVIIYRAGLMVAAVCFGIATFLAIKFPTDTTVLNAITFLYATFCIGLAVSLATIHIYLAPLHRLLQVFLGIGAVSSVVIGLQSSEPLALYVYNHPLTLFGVGFTFAALTGIYFKEGMCFNRLETKLLTPIVPALLLGHLFGVLPLVVEQTLLSIWAILFMVFAVRKLVQAIDPDIGDKSVFAYLKAQKKGNKLQST</sequence>
<feature type="transmembrane region" description="Helical" evidence="1">
    <location>
        <begin position="25"/>
        <end position="46"/>
    </location>
</feature>
<evidence type="ECO:0000256" key="1">
    <source>
        <dbReference type="SAM" id="Phobius"/>
    </source>
</evidence>
<evidence type="ECO:0008006" key="4">
    <source>
        <dbReference type="Google" id="ProtNLM"/>
    </source>
</evidence>
<keyword evidence="1" id="KW-1133">Transmembrane helix</keyword>
<dbReference type="InterPro" id="IPR019275">
    <property type="entry name" value="DUF2301"/>
</dbReference>
<feature type="transmembrane region" description="Helical" evidence="1">
    <location>
        <begin position="58"/>
        <end position="80"/>
    </location>
</feature>
<name>A0A2T1CAC9_9CYAN</name>
<dbReference type="EMBL" id="PVWJ01000001">
    <property type="protein sequence ID" value="PSB05230.1"/>
    <property type="molecule type" value="Genomic_DNA"/>
</dbReference>
<feature type="transmembrane region" description="Helical" evidence="1">
    <location>
        <begin position="148"/>
        <end position="168"/>
    </location>
</feature>
<keyword evidence="1" id="KW-0812">Transmembrane</keyword>
<reference evidence="2 3" key="2">
    <citation type="submission" date="2018-03" db="EMBL/GenBank/DDBJ databases">
        <title>The ancient ancestry and fast evolution of plastids.</title>
        <authorList>
            <person name="Moore K.R."/>
            <person name="Magnabosco C."/>
            <person name="Momper L."/>
            <person name="Gold D.A."/>
            <person name="Bosak T."/>
            <person name="Fournier G.P."/>
        </authorList>
    </citation>
    <scope>NUCLEOTIDE SEQUENCE [LARGE SCALE GENOMIC DNA]</scope>
    <source>
        <strain evidence="2 3">CCAP 1448/3</strain>
    </source>
</reference>
<reference evidence="2 3" key="1">
    <citation type="submission" date="2018-02" db="EMBL/GenBank/DDBJ databases">
        <authorList>
            <person name="Cohen D.B."/>
            <person name="Kent A.D."/>
        </authorList>
    </citation>
    <scope>NUCLEOTIDE SEQUENCE [LARGE SCALE GENOMIC DNA]</scope>
    <source>
        <strain evidence="2 3">CCAP 1448/3</strain>
    </source>
</reference>
<protein>
    <recommendedName>
        <fullName evidence="4">DUF2301 domain-containing membrane protein</fullName>
    </recommendedName>
</protein>
<dbReference type="PANTHER" id="PTHR36716:SF2">
    <property type="entry name" value="F3H9.20 PROTEIN"/>
    <property type="match status" value="1"/>
</dbReference>